<proteinExistence type="predicted"/>
<keyword evidence="2" id="KW-0732">Signal</keyword>
<keyword evidence="4" id="KW-1185">Reference proteome</keyword>
<keyword evidence="1" id="KW-1133">Transmembrane helix</keyword>
<evidence type="ECO:0000313" key="4">
    <source>
        <dbReference type="Proteomes" id="UP001165060"/>
    </source>
</evidence>
<organism evidence="3 4">
    <name type="scientific">Tetraparma gracilis</name>
    <dbReference type="NCBI Taxonomy" id="2962635"/>
    <lineage>
        <taxon>Eukaryota</taxon>
        <taxon>Sar</taxon>
        <taxon>Stramenopiles</taxon>
        <taxon>Ochrophyta</taxon>
        <taxon>Bolidophyceae</taxon>
        <taxon>Parmales</taxon>
        <taxon>Triparmaceae</taxon>
        <taxon>Tetraparma</taxon>
    </lineage>
</organism>
<comment type="caution">
    <text evidence="3">The sequence shown here is derived from an EMBL/GenBank/DDBJ whole genome shotgun (WGS) entry which is preliminary data.</text>
</comment>
<protein>
    <submittedName>
        <fullName evidence="3">Uncharacterized protein</fullName>
    </submittedName>
</protein>
<keyword evidence="1" id="KW-0812">Transmembrane</keyword>
<name>A0ABQ6MSK7_9STRA</name>
<dbReference type="Proteomes" id="UP001165060">
    <property type="component" value="Unassembled WGS sequence"/>
</dbReference>
<feature type="transmembrane region" description="Helical" evidence="1">
    <location>
        <begin position="126"/>
        <end position="143"/>
    </location>
</feature>
<dbReference type="EMBL" id="BRYB01001693">
    <property type="protein sequence ID" value="GMI31348.1"/>
    <property type="molecule type" value="Genomic_DNA"/>
</dbReference>
<feature type="transmembrane region" description="Helical" evidence="1">
    <location>
        <begin position="203"/>
        <end position="223"/>
    </location>
</feature>
<accession>A0ABQ6MSK7</accession>
<feature type="transmembrane region" description="Helical" evidence="1">
    <location>
        <begin position="155"/>
        <end position="176"/>
    </location>
</feature>
<gene>
    <name evidence="3" type="ORF">TeGR_g498</name>
</gene>
<feature type="signal peptide" evidence="2">
    <location>
        <begin position="1"/>
        <end position="24"/>
    </location>
</feature>
<feature type="transmembrane region" description="Helical" evidence="1">
    <location>
        <begin position="230"/>
        <end position="250"/>
    </location>
</feature>
<sequence length="256" mass="26562">MTSRHPLPPLLILLLLAYAPPSQGFLPAPVSHVSRPLPSPLLPPPALASALASKKAPLSTPLTPSSLPAPLLPLAELLDGASDGWAFQTADLSPETPSTPLGAAFLATNLGFLAAGTSLALNGSPLLGLLTDAAGLVSFWYHYDQLQGDAAAVRLSLLVDYLTAGSSLLLGLFYLLSAVPVLDPLPALLAAGPAGLLSLSPPFFYAVASSVVAVSSLLLCWVWEYGLPYLLLHSVWHLASAVTCYFVGVLRADTLL</sequence>
<feature type="chain" id="PRO_5045710171" evidence="2">
    <location>
        <begin position="25"/>
        <end position="256"/>
    </location>
</feature>
<keyword evidence="1" id="KW-0472">Membrane</keyword>
<evidence type="ECO:0000313" key="3">
    <source>
        <dbReference type="EMBL" id="GMI31348.1"/>
    </source>
</evidence>
<evidence type="ECO:0000256" key="2">
    <source>
        <dbReference type="SAM" id="SignalP"/>
    </source>
</evidence>
<evidence type="ECO:0000256" key="1">
    <source>
        <dbReference type="SAM" id="Phobius"/>
    </source>
</evidence>
<reference evidence="3 4" key="1">
    <citation type="journal article" date="2023" name="Commun. Biol.">
        <title>Genome analysis of Parmales, the sister group of diatoms, reveals the evolutionary specialization of diatoms from phago-mixotrophs to photoautotrophs.</title>
        <authorList>
            <person name="Ban H."/>
            <person name="Sato S."/>
            <person name="Yoshikawa S."/>
            <person name="Yamada K."/>
            <person name="Nakamura Y."/>
            <person name="Ichinomiya M."/>
            <person name="Sato N."/>
            <person name="Blanc-Mathieu R."/>
            <person name="Endo H."/>
            <person name="Kuwata A."/>
            <person name="Ogata H."/>
        </authorList>
    </citation>
    <scope>NUCLEOTIDE SEQUENCE [LARGE SCALE GENOMIC DNA]</scope>
</reference>